<sequence length="236" mass="25418">MAGQSIVMVQSPAPASKGSGVHGRWLQMCGVPLKLDCSMREDGMREIEPRLPAVGGILLMLLCFSSCSFHSDDSQAETAQVVQLRSASDTRIEFEITHSQINAVSLYFGQKKYGTYGDPNDSPAVRHNHVRMLISLEVSDKLKLEGDETGYGLIFTTTSQNDKTGGSASCTSYKAITETGPLPYGRVKLRTPDNIVQTSDSIELADLETPAGSLIPISIRLYIPPVPSAAVTAAVR</sequence>
<reference evidence="1 2" key="1">
    <citation type="journal article" date="2018" name="Nat. Biotechnol.">
        <title>A standardized bacterial taxonomy based on genome phylogeny substantially revises the tree of life.</title>
        <authorList>
            <person name="Parks D.H."/>
            <person name="Chuvochina M."/>
            <person name="Waite D.W."/>
            <person name="Rinke C."/>
            <person name="Skarshewski A."/>
            <person name="Chaumeil P.A."/>
            <person name="Hugenholtz P."/>
        </authorList>
    </citation>
    <scope>NUCLEOTIDE SEQUENCE [LARGE SCALE GENOMIC DNA]</scope>
    <source>
        <strain evidence="1">UBA9375</strain>
    </source>
</reference>
<proteinExistence type="predicted"/>
<name>A0A3D3RGW8_9PLAN</name>
<dbReference type="EMBL" id="DQAY01000181">
    <property type="protein sequence ID" value="HCO26860.1"/>
    <property type="molecule type" value="Genomic_DNA"/>
</dbReference>
<evidence type="ECO:0000313" key="1">
    <source>
        <dbReference type="EMBL" id="HCO26860.1"/>
    </source>
</evidence>
<accession>A0A3D3RGW8</accession>
<dbReference type="AlphaFoldDB" id="A0A3D3RGW8"/>
<protein>
    <submittedName>
        <fullName evidence="1">Uncharacterized protein</fullName>
    </submittedName>
</protein>
<comment type="caution">
    <text evidence="1">The sequence shown here is derived from an EMBL/GenBank/DDBJ whole genome shotgun (WGS) entry which is preliminary data.</text>
</comment>
<evidence type="ECO:0000313" key="2">
    <source>
        <dbReference type="Proteomes" id="UP000263642"/>
    </source>
</evidence>
<organism evidence="1 2">
    <name type="scientific">Gimesia maris</name>
    <dbReference type="NCBI Taxonomy" id="122"/>
    <lineage>
        <taxon>Bacteria</taxon>
        <taxon>Pseudomonadati</taxon>
        <taxon>Planctomycetota</taxon>
        <taxon>Planctomycetia</taxon>
        <taxon>Planctomycetales</taxon>
        <taxon>Planctomycetaceae</taxon>
        <taxon>Gimesia</taxon>
    </lineage>
</organism>
<dbReference type="Proteomes" id="UP000263642">
    <property type="component" value="Unassembled WGS sequence"/>
</dbReference>
<gene>
    <name evidence="1" type="ORF">DIT97_29050</name>
</gene>